<evidence type="ECO:0000256" key="2">
    <source>
        <dbReference type="SAM" id="Phobius"/>
    </source>
</evidence>
<dbReference type="EMBL" id="JAUTDP010000010">
    <property type="protein sequence ID" value="KAK3395820.1"/>
    <property type="molecule type" value="Genomic_DNA"/>
</dbReference>
<gene>
    <name evidence="3" type="ORF">B0T20DRAFT_482168</name>
</gene>
<evidence type="ECO:0000256" key="1">
    <source>
        <dbReference type="SAM" id="MobiDB-lite"/>
    </source>
</evidence>
<reference evidence="3" key="1">
    <citation type="journal article" date="2023" name="Mol. Phylogenet. Evol.">
        <title>Genome-scale phylogeny and comparative genomics of the fungal order Sordariales.</title>
        <authorList>
            <person name="Hensen N."/>
            <person name="Bonometti L."/>
            <person name="Westerberg I."/>
            <person name="Brannstrom I.O."/>
            <person name="Guillou S."/>
            <person name="Cros-Aarteil S."/>
            <person name="Calhoun S."/>
            <person name="Haridas S."/>
            <person name="Kuo A."/>
            <person name="Mondo S."/>
            <person name="Pangilinan J."/>
            <person name="Riley R."/>
            <person name="LaButti K."/>
            <person name="Andreopoulos B."/>
            <person name="Lipzen A."/>
            <person name="Chen C."/>
            <person name="Yan M."/>
            <person name="Daum C."/>
            <person name="Ng V."/>
            <person name="Clum A."/>
            <person name="Steindorff A."/>
            <person name="Ohm R.A."/>
            <person name="Martin F."/>
            <person name="Silar P."/>
            <person name="Natvig D.O."/>
            <person name="Lalanne C."/>
            <person name="Gautier V."/>
            <person name="Ament-Velasquez S.L."/>
            <person name="Kruys A."/>
            <person name="Hutchinson M.I."/>
            <person name="Powell A.J."/>
            <person name="Barry K."/>
            <person name="Miller A.N."/>
            <person name="Grigoriev I.V."/>
            <person name="Debuchy R."/>
            <person name="Gladieux P."/>
            <person name="Hiltunen Thoren M."/>
            <person name="Johannesson H."/>
        </authorList>
    </citation>
    <scope>NUCLEOTIDE SEQUENCE</scope>
    <source>
        <strain evidence="3">FGSC 1904</strain>
    </source>
</reference>
<sequence>MSDVFQSLGMTGEQQTGQKQNTEFPVGESPKQIVDIANILDLQFGCGSRILAFAINYLRVFDEGVIPILCLIYTEAIVLVGFKKFWR</sequence>
<proteinExistence type="predicted"/>
<keyword evidence="4" id="KW-1185">Reference proteome</keyword>
<evidence type="ECO:0000313" key="3">
    <source>
        <dbReference type="EMBL" id="KAK3395820.1"/>
    </source>
</evidence>
<keyword evidence="2" id="KW-0812">Transmembrane</keyword>
<name>A0AAE0PA23_SORBR</name>
<protein>
    <submittedName>
        <fullName evidence="3">Uncharacterized protein</fullName>
    </submittedName>
</protein>
<reference evidence="3" key="2">
    <citation type="submission" date="2023-07" db="EMBL/GenBank/DDBJ databases">
        <authorList>
            <consortium name="Lawrence Berkeley National Laboratory"/>
            <person name="Haridas S."/>
            <person name="Hensen N."/>
            <person name="Bonometti L."/>
            <person name="Westerberg I."/>
            <person name="Brannstrom I.O."/>
            <person name="Guillou S."/>
            <person name="Cros-Aarteil S."/>
            <person name="Calhoun S."/>
            <person name="Kuo A."/>
            <person name="Mondo S."/>
            <person name="Pangilinan J."/>
            <person name="Riley R."/>
            <person name="LaButti K."/>
            <person name="Andreopoulos B."/>
            <person name="Lipzen A."/>
            <person name="Chen C."/>
            <person name="Yanf M."/>
            <person name="Daum C."/>
            <person name="Ng V."/>
            <person name="Clum A."/>
            <person name="Steindorff A."/>
            <person name="Ohm R."/>
            <person name="Martin F."/>
            <person name="Silar P."/>
            <person name="Natvig D."/>
            <person name="Lalanne C."/>
            <person name="Gautier V."/>
            <person name="Ament-velasquez S.L."/>
            <person name="Kruys A."/>
            <person name="Hutchinson M.I."/>
            <person name="Powell A.J."/>
            <person name="Barry K."/>
            <person name="Miller A.N."/>
            <person name="Grigoriev I.V."/>
            <person name="Debuchy R."/>
            <person name="Gladieux P."/>
            <person name="Thoren M.H."/>
            <person name="Johannesson H."/>
        </authorList>
    </citation>
    <scope>NUCLEOTIDE SEQUENCE</scope>
    <source>
        <strain evidence="3">FGSC 1904</strain>
    </source>
</reference>
<keyword evidence="2" id="KW-0472">Membrane</keyword>
<keyword evidence="2" id="KW-1133">Transmembrane helix</keyword>
<dbReference type="AlphaFoldDB" id="A0AAE0PA23"/>
<feature type="region of interest" description="Disordered" evidence="1">
    <location>
        <begin position="1"/>
        <end position="26"/>
    </location>
</feature>
<accession>A0AAE0PA23</accession>
<evidence type="ECO:0000313" key="4">
    <source>
        <dbReference type="Proteomes" id="UP001281003"/>
    </source>
</evidence>
<feature type="transmembrane region" description="Helical" evidence="2">
    <location>
        <begin position="64"/>
        <end position="82"/>
    </location>
</feature>
<organism evidence="3 4">
    <name type="scientific">Sordaria brevicollis</name>
    <dbReference type="NCBI Taxonomy" id="83679"/>
    <lineage>
        <taxon>Eukaryota</taxon>
        <taxon>Fungi</taxon>
        <taxon>Dikarya</taxon>
        <taxon>Ascomycota</taxon>
        <taxon>Pezizomycotina</taxon>
        <taxon>Sordariomycetes</taxon>
        <taxon>Sordariomycetidae</taxon>
        <taxon>Sordariales</taxon>
        <taxon>Sordariaceae</taxon>
        <taxon>Sordaria</taxon>
    </lineage>
</organism>
<feature type="compositionally biased region" description="Polar residues" evidence="1">
    <location>
        <begin position="1"/>
        <end position="23"/>
    </location>
</feature>
<comment type="caution">
    <text evidence="3">The sequence shown here is derived from an EMBL/GenBank/DDBJ whole genome shotgun (WGS) entry which is preliminary data.</text>
</comment>
<dbReference type="Proteomes" id="UP001281003">
    <property type="component" value="Unassembled WGS sequence"/>
</dbReference>